<protein>
    <submittedName>
        <fullName evidence="1">Protein kinase</fullName>
    </submittedName>
</protein>
<organism evidence="1 2">
    <name type="scientific">Acidithiobacillus ferruginosus</name>
    <dbReference type="NCBI Taxonomy" id="3063951"/>
    <lineage>
        <taxon>Bacteria</taxon>
        <taxon>Pseudomonadati</taxon>
        <taxon>Pseudomonadota</taxon>
        <taxon>Acidithiobacillia</taxon>
        <taxon>Acidithiobacillales</taxon>
        <taxon>Acidithiobacillaceae</taxon>
        <taxon>Acidithiobacillus</taxon>
    </lineage>
</organism>
<accession>A0ACD5IFN5</accession>
<dbReference type="Proteomes" id="UP001196097">
    <property type="component" value="Chromosome"/>
</dbReference>
<keyword evidence="1" id="KW-0418">Kinase</keyword>
<keyword evidence="2" id="KW-1185">Reference proteome</keyword>
<reference evidence="1 2" key="1">
    <citation type="journal article" date="2021" name="ISME J.">
        <title>Genomic evolution of the class Acidithiobacillia: deep-branching Proteobacteria living in extreme acidic conditions.</title>
        <authorList>
            <person name="Moya-Beltran A."/>
            <person name="Beard S."/>
            <person name="Rojas-Villalobos C."/>
            <person name="Issotta F."/>
            <person name="Gallardo Y."/>
            <person name="Ulloa R."/>
            <person name="Giaveno A."/>
            <person name="Degli Esposti M."/>
            <person name="Johnson D.B."/>
            <person name="Quatrini R."/>
        </authorList>
    </citation>
    <scope>NUCLEOTIDE SEQUENCE [LARGE SCALE GENOMIC DNA]</scope>
    <source>
        <strain evidence="1 2">CF3</strain>
    </source>
</reference>
<proteinExistence type="predicted"/>
<sequence>MENPNAKEFRHGYSEDFFVPSSESPESYSVLISSFTGDKEVNEDYVCFHVGELKQLNTHGSVLIIADGLSGGKGGRVAAELFSRCFVDGYFSSKESLPPEKIVGHIFDSINKWIVSMAKMDQALEGMAASFCVVIIRAWECYIFHAGDVRCYLLNDSELQQITSDHVVSALYGQYITRAIGLESEFIGEMNKITISDNNKIIVCSDGLHRFVTHNQLRKSLVDAHFLGSSTIDDLVNCARLNGSKDDISIGILQCLEIPKKSYMFYENQIDQLPLGKCPHPGDLVDGFAIINLIHDGYYNKTFLVEPVNSPDKKYVMKFPNHRTLRNKSILDTIAREKWVASVVSSPWLAEVIENFNGLPSQIYLLAPYYNGNTLEKVIRENNVSFYESLLIAKKVSYGLYELHRHGIIHRDIKPDNIMIVNDNDVRIMDFGFARIPGQVGSEFDVDLGTLAYSAPELVGGNLADSRSDVYSFGVTLYYMFSGGKSPFGIDGYKSLERYFNIPAWLDGIIRKMLSRNPNERFSDTLEIAYEIDKYNDLSRELRGAETKVPLIMKISQVNRWRIISFVFFIVIIFLFFER</sequence>
<dbReference type="EMBL" id="CP130946">
    <property type="protein sequence ID" value="XRP72391.1"/>
    <property type="molecule type" value="Genomic_DNA"/>
</dbReference>
<evidence type="ECO:0000313" key="2">
    <source>
        <dbReference type="Proteomes" id="UP001196097"/>
    </source>
</evidence>
<evidence type="ECO:0000313" key="1">
    <source>
        <dbReference type="EMBL" id="XRP72391.1"/>
    </source>
</evidence>
<keyword evidence="1" id="KW-0808">Transferase</keyword>
<gene>
    <name evidence="1" type="ORF">HF292_011370</name>
</gene>
<name>A0ACD5IFN5_9PROT</name>